<gene>
    <name evidence="1" type="ORF">HORIV_14010</name>
</gene>
<keyword evidence="2" id="KW-1185">Reference proteome</keyword>
<protein>
    <submittedName>
        <fullName evidence="1">Uncharacterized protein</fullName>
    </submittedName>
</protein>
<name>A0ABN5WVF1_9GAMM</name>
<sequence length="80" mass="8749">MRQIGVVVNHGVGVNGVVSRCVNSISGNRHQRAKRNDASEGRRSMVADITVSFRLWRNRNYSHKVLGNLGGLGALAMSEM</sequence>
<dbReference type="Proteomes" id="UP000289555">
    <property type="component" value="Chromosome"/>
</dbReference>
<evidence type="ECO:0000313" key="2">
    <source>
        <dbReference type="Proteomes" id="UP000289555"/>
    </source>
</evidence>
<reference evidence="2" key="1">
    <citation type="journal article" date="2019" name="Microbiol. Resour. Announc.">
        <title>Complete Genome Sequence of Halomonas olivaria, a Moderately Halophilic Bacterium Isolated from Olive Processing Effluents, Obtained by Nanopore Sequencing.</title>
        <authorList>
            <person name="Nagata S."/>
            <person name="Ii K.M."/>
            <person name="Tsukimi T."/>
            <person name="Miura M.C."/>
            <person name="Galipon J."/>
            <person name="Arakawa K."/>
        </authorList>
    </citation>
    <scope>NUCLEOTIDE SEQUENCE [LARGE SCALE GENOMIC DNA]</scope>
    <source>
        <strain evidence="2">TYRC17</strain>
    </source>
</reference>
<organism evidence="1 2">
    <name type="scientific">Vreelandella olivaria</name>
    <dbReference type="NCBI Taxonomy" id="390919"/>
    <lineage>
        <taxon>Bacteria</taxon>
        <taxon>Pseudomonadati</taxon>
        <taxon>Pseudomonadota</taxon>
        <taxon>Gammaproteobacteria</taxon>
        <taxon>Oceanospirillales</taxon>
        <taxon>Halomonadaceae</taxon>
        <taxon>Vreelandella</taxon>
    </lineage>
</organism>
<evidence type="ECO:0000313" key="1">
    <source>
        <dbReference type="EMBL" id="BBI48980.1"/>
    </source>
</evidence>
<accession>A0ABN5WVF1</accession>
<dbReference type="EMBL" id="AP019416">
    <property type="protein sequence ID" value="BBI48980.1"/>
    <property type="molecule type" value="Genomic_DNA"/>
</dbReference>
<proteinExistence type="predicted"/>